<protein>
    <recommendedName>
        <fullName evidence="1">F-box domain-containing protein</fullName>
    </recommendedName>
</protein>
<reference evidence="2 3" key="1">
    <citation type="journal article" date="2021" name="Comput. Struct. Biotechnol. J.">
        <title>De novo genome assembly of the potent medicinal plant Rehmannia glutinosa using nanopore technology.</title>
        <authorList>
            <person name="Ma L."/>
            <person name="Dong C."/>
            <person name="Song C."/>
            <person name="Wang X."/>
            <person name="Zheng X."/>
            <person name="Niu Y."/>
            <person name="Chen S."/>
            <person name="Feng W."/>
        </authorList>
    </citation>
    <scope>NUCLEOTIDE SEQUENCE [LARGE SCALE GENOMIC DNA]</scope>
    <source>
        <strain evidence="2">DH-2019</strain>
    </source>
</reference>
<dbReference type="Pfam" id="PF12937">
    <property type="entry name" value="F-box-like"/>
    <property type="match status" value="1"/>
</dbReference>
<dbReference type="EMBL" id="JABTTQ020001740">
    <property type="protein sequence ID" value="KAK6128418.1"/>
    <property type="molecule type" value="Genomic_DNA"/>
</dbReference>
<dbReference type="PROSITE" id="PS50181">
    <property type="entry name" value="FBOX"/>
    <property type="match status" value="1"/>
</dbReference>
<dbReference type="InterPro" id="IPR036047">
    <property type="entry name" value="F-box-like_dom_sf"/>
</dbReference>
<dbReference type="InterPro" id="IPR040275">
    <property type="entry name" value="At5g39450-like"/>
</dbReference>
<dbReference type="SUPFAM" id="SSF81383">
    <property type="entry name" value="F-box domain"/>
    <property type="match status" value="1"/>
</dbReference>
<comment type="caution">
    <text evidence="2">The sequence shown here is derived from an EMBL/GenBank/DDBJ whole genome shotgun (WGS) entry which is preliminary data.</text>
</comment>
<accession>A0ABR0V1I8</accession>
<feature type="domain" description="F-box" evidence="1">
    <location>
        <begin position="38"/>
        <end position="84"/>
    </location>
</feature>
<name>A0ABR0V1I8_REHGL</name>
<organism evidence="2 3">
    <name type="scientific">Rehmannia glutinosa</name>
    <name type="common">Chinese foxglove</name>
    <dbReference type="NCBI Taxonomy" id="99300"/>
    <lineage>
        <taxon>Eukaryota</taxon>
        <taxon>Viridiplantae</taxon>
        <taxon>Streptophyta</taxon>
        <taxon>Embryophyta</taxon>
        <taxon>Tracheophyta</taxon>
        <taxon>Spermatophyta</taxon>
        <taxon>Magnoliopsida</taxon>
        <taxon>eudicotyledons</taxon>
        <taxon>Gunneridae</taxon>
        <taxon>Pentapetalae</taxon>
        <taxon>asterids</taxon>
        <taxon>lamiids</taxon>
        <taxon>Lamiales</taxon>
        <taxon>Orobanchaceae</taxon>
        <taxon>Rehmannieae</taxon>
        <taxon>Rehmannia</taxon>
    </lineage>
</organism>
<keyword evidence="3" id="KW-1185">Reference proteome</keyword>
<gene>
    <name evidence="2" type="ORF">DH2020_037840</name>
</gene>
<proteinExistence type="predicted"/>
<dbReference type="Proteomes" id="UP001318860">
    <property type="component" value="Unassembled WGS sequence"/>
</dbReference>
<evidence type="ECO:0000313" key="3">
    <source>
        <dbReference type="Proteomes" id="UP001318860"/>
    </source>
</evidence>
<dbReference type="InterPro" id="IPR001810">
    <property type="entry name" value="F-box_dom"/>
</dbReference>
<dbReference type="PANTHER" id="PTHR31370">
    <property type="entry name" value="F-BOX PROTEIN FAMILY-LIKE"/>
    <property type="match status" value="1"/>
</dbReference>
<dbReference type="PANTHER" id="PTHR31370:SF2">
    <property type="entry name" value="OS08G0105100 PROTEIN"/>
    <property type="match status" value="1"/>
</dbReference>
<sequence length="583" mass="64322">MQPPVRPPPPRNFVAVKILEPFAEATINLVMLPDLCGSSLLLALPDDIFSLIARSLSPRDVCSLGLSCRDLHAIVASDKVWLAQCDKLGFVPCNTLVEWRKGVCSYKALCRFLVNIHPLIGIWVHQNPELGNVVYVMPGFLSVVGCRIIPQEVGPLGLEEGPILKSNVLLLEVEPRHQRNVGKLAYSKSFAHDVDKEVSRRLSRSSSGISKSQRLVGQKGTGINFSRLGFGDRRRLLDVVTSQTRLNIPETANSMLFPRVRNDECDSKRDLAVLYERRLLLLQMYKRGNGNHDLKPGSESPLNPTVLGSSEVCKSLDCTSGYHALKAGDAEQANYPKGKTLSGFLKNGLKQILGKSSSTYGNRDFQKKNASSCNSKHVQLHEFLQSVACTGSKGMSRICGFMGRDFWLASRRPSEDKPGKALFFILISYEESEGQQLLIATKILEGTSYVLHPNGSAMFIVNIDQPSTDTFPWGTDEDSNHIDVKQSFMGEGIANGYGFRYPGSKPGSLFIIQNGLLVFIWKESRAVLTLQKLNLADLLRKGERVPSLSPVSNFAYLTKTYSNVFSGFSNSSNALSSPRYASL</sequence>
<dbReference type="Gene3D" id="1.20.1280.50">
    <property type="match status" value="1"/>
</dbReference>
<evidence type="ECO:0000313" key="2">
    <source>
        <dbReference type="EMBL" id="KAK6128418.1"/>
    </source>
</evidence>
<evidence type="ECO:0000259" key="1">
    <source>
        <dbReference type="PROSITE" id="PS50181"/>
    </source>
</evidence>